<name>A0A1R3J3C2_9ROSI</name>
<dbReference type="InterPro" id="IPR007112">
    <property type="entry name" value="Expansin/allergen_DPBB_dom"/>
</dbReference>
<keyword evidence="1" id="KW-0732">Signal</keyword>
<keyword evidence="4" id="KW-1185">Reference proteome</keyword>
<evidence type="ECO:0000313" key="4">
    <source>
        <dbReference type="Proteomes" id="UP000187203"/>
    </source>
</evidence>
<dbReference type="PANTHER" id="PTHR47295">
    <property type="entry name" value="EG45-LIKE DOMAIN CONTAINING PROTEIN 1-RELATED"/>
    <property type="match status" value="1"/>
</dbReference>
<organism evidence="3 4">
    <name type="scientific">Corchorus olitorius</name>
    <dbReference type="NCBI Taxonomy" id="93759"/>
    <lineage>
        <taxon>Eukaryota</taxon>
        <taxon>Viridiplantae</taxon>
        <taxon>Streptophyta</taxon>
        <taxon>Embryophyta</taxon>
        <taxon>Tracheophyta</taxon>
        <taxon>Spermatophyta</taxon>
        <taxon>Magnoliopsida</taxon>
        <taxon>eudicotyledons</taxon>
        <taxon>Gunneridae</taxon>
        <taxon>Pentapetalae</taxon>
        <taxon>rosids</taxon>
        <taxon>malvids</taxon>
        <taxon>Malvales</taxon>
        <taxon>Malvaceae</taxon>
        <taxon>Grewioideae</taxon>
        <taxon>Apeibeae</taxon>
        <taxon>Corchorus</taxon>
    </lineage>
</organism>
<gene>
    <name evidence="3" type="ORF">COLO4_19812</name>
</gene>
<feature type="domain" description="Expansin-like EG45" evidence="2">
    <location>
        <begin position="35"/>
        <end position="119"/>
    </location>
</feature>
<dbReference type="GO" id="GO:0009627">
    <property type="term" value="P:systemic acquired resistance"/>
    <property type="evidence" value="ECO:0007669"/>
    <property type="project" value="InterPro"/>
</dbReference>
<dbReference type="InterPro" id="IPR044206">
    <property type="entry name" value="EGC1/2"/>
</dbReference>
<evidence type="ECO:0000256" key="1">
    <source>
        <dbReference type="SAM" id="SignalP"/>
    </source>
</evidence>
<protein>
    <submittedName>
        <fullName evidence="3">Barwin-related endoglucanase</fullName>
    </submittedName>
</protein>
<dbReference type="STRING" id="93759.A0A1R3J3C2"/>
<dbReference type="AlphaFoldDB" id="A0A1R3J3C2"/>
<dbReference type="SUPFAM" id="SSF50685">
    <property type="entry name" value="Barwin-like endoglucanases"/>
    <property type="match status" value="1"/>
</dbReference>
<dbReference type="Proteomes" id="UP000187203">
    <property type="component" value="Unassembled WGS sequence"/>
</dbReference>
<dbReference type="PANTHER" id="PTHR47295:SF4">
    <property type="entry name" value="EXPANSIN-LIKE EG45 DOMAIN-CONTAINING PROTEIN"/>
    <property type="match status" value="1"/>
</dbReference>
<dbReference type="CDD" id="cd22269">
    <property type="entry name" value="DPBB_EG45-like"/>
    <property type="match status" value="1"/>
</dbReference>
<dbReference type="EMBL" id="AWUE01016835">
    <property type="protein sequence ID" value="OMO89300.1"/>
    <property type="molecule type" value="Genomic_DNA"/>
</dbReference>
<feature type="signal peptide" evidence="1">
    <location>
        <begin position="1"/>
        <end position="32"/>
    </location>
</feature>
<proteinExistence type="predicted"/>
<evidence type="ECO:0000259" key="2">
    <source>
        <dbReference type="PROSITE" id="PS50842"/>
    </source>
</evidence>
<dbReference type="GO" id="GO:0048046">
    <property type="term" value="C:apoplast"/>
    <property type="evidence" value="ECO:0007669"/>
    <property type="project" value="InterPro"/>
</dbReference>
<dbReference type="InterPro" id="IPR009009">
    <property type="entry name" value="RlpA-like_DPBB"/>
</dbReference>
<dbReference type="Pfam" id="PF03330">
    <property type="entry name" value="DPBB_1"/>
    <property type="match status" value="1"/>
</dbReference>
<comment type="caution">
    <text evidence="3">The sequence shown here is derived from an EMBL/GenBank/DDBJ whole genome shotgun (WGS) entry which is preliminary data.</text>
</comment>
<dbReference type="InterPro" id="IPR036908">
    <property type="entry name" value="RlpA-like_sf"/>
</dbReference>
<reference evidence="4" key="1">
    <citation type="submission" date="2013-09" db="EMBL/GenBank/DDBJ databases">
        <title>Corchorus olitorius genome sequencing.</title>
        <authorList>
            <person name="Alam M."/>
            <person name="Haque M.S."/>
            <person name="Islam M.S."/>
            <person name="Emdad E.M."/>
            <person name="Islam M.M."/>
            <person name="Ahmed B."/>
            <person name="Halim A."/>
            <person name="Hossen Q.M.M."/>
            <person name="Hossain M.Z."/>
            <person name="Ahmed R."/>
            <person name="Khan M.M."/>
            <person name="Islam R."/>
            <person name="Rashid M.M."/>
            <person name="Khan S.A."/>
            <person name="Rahman M.S."/>
            <person name="Alam M."/>
            <person name="Yahiya A.S."/>
            <person name="Khan M.S."/>
            <person name="Azam M.S."/>
            <person name="Haque T."/>
            <person name="Lashkar M.Z.H."/>
            <person name="Akhand A.I."/>
            <person name="Morshed G."/>
            <person name="Roy S."/>
            <person name="Uddin K.S."/>
            <person name="Rabeya T."/>
            <person name="Hossain A.S."/>
            <person name="Chowdhury A."/>
            <person name="Snigdha A.R."/>
            <person name="Mortoza M.S."/>
            <person name="Matin S.A."/>
            <person name="Hoque S.M.E."/>
            <person name="Islam M.K."/>
            <person name="Roy D.K."/>
            <person name="Haider R."/>
            <person name="Moosa M.M."/>
            <person name="Elias S.M."/>
            <person name="Hasan A.M."/>
            <person name="Jahan S."/>
            <person name="Shafiuddin M."/>
            <person name="Mahmood N."/>
            <person name="Shommy N.S."/>
        </authorList>
    </citation>
    <scope>NUCLEOTIDE SEQUENCE [LARGE SCALE GENOMIC DNA]</scope>
    <source>
        <strain evidence="4">cv. O-4</strain>
    </source>
</reference>
<evidence type="ECO:0000313" key="3">
    <source>
        <dbReference type="EMBL" id="OMO89300.1"/>
    </source>
</evidence>
<dbReference type="OrthoDB" id="958267at2759"/>
<feature type="chain" id="PRO_5012277654" evidence="1">
    <location>
        <begin position="33"/>
        <end position="119"/>
    </location>
</feature>
<sequence>MALPFSRSTLFITLTVFVLCLSLSHLPFMSNAQDGTATFYTPPYTPSACYGYEDEGTMIAAASDEIWNNGAACGKMYQVKIVDYCPSAGCRSTIDLSQEVFASIADPDSGVINISYQQV</sequence>
<dbReference type="Gene3D" id="2.40.40.10">
    <property type="entry name" value="RlpA-like domain"/>
    <property type="match status" value="1"/>
</dbReference>
<accession>A0A1R3J3C2</accession>
<dbReference type="PROSITE" id="PS50842">
    <property type="entry name" value="EXPANSIN_EG45"/>
    <property type="match status" value="1"/>
</dbReference>